<dbReference type="OrthoDB" id="6118246at2"/>
<dbReference type="Proteomes" id="UP000245790">
    <property type="component" value="Unassembled WGS sequence"/>
</dbReference>
<dbReference type="CDD" id="cd00063">
    <property type="entry name" value="FN3"/>
    <property type="match status" value="1"/>
</dbReference>
<dbReference type="SUPFAM" id="SSF49265">
    <property type="entry name" value="Fibronectin type III"/>
    <property type="match status" value="1"/>
</dbReference>
<sequence length="222" mass="23472">MTQIKTLMYQYLLALIVCLMLVACGGGSVDSLDKAPDDGDDGSENSTPTLTIISPEANQSFSDQSVITFSATASDTEDGDIGSDIEWNSNLDGVIGSGSEFSASLSSGEHTVTASVTDSDNASSSDSIELTIRISQGFATINWVPPSLNTDGSNLNDLAGYKIELGQSEDNLNQYQIVNGSSSSSLLENLIVGETYYYAVRAINQYGIESQLSAVSSFRVVE</sequence>
<dbReference type="InterPro" id="IPR003961">
    <property type="entry name" value="FN3_dom"/>
</dbReference>
<dbReference type="PROSITE" id="PS50853">
    <property type="entry name" value="FN3"/>
    <property type="match status" value="1"/>
</dbReference>
<protein>
    <submittedName>
        <fullName evidence="2">Fibronectin type III domain protein</fullName>
    </submittedName>
</protein>
<evidence type="ECO:0000313" key="3">
    <source>
        <dbReference type="Proteomes" id="UP000245790"/>
    </source>
</evidence>
<organism evidence="2 3">
    <name type="scientific">Pleionea mediterranea</name>
    <dbReference type="NCBI Taxonomy" id="523701"/>
    <lineage>
        <taxon>Bacteria</taxon>
        <taxon>Pseudomonadati</taxon>
        <taxon>Pseudomonadota</taxon>
        <taxon>Gammaproteobacteria</taxon>
        <taxon>Oceanospirillales</taxon>
        <taxon>Pleioneaceae</taxon>
        <taxon>Pleionea</taxon>
    </lineage>
</organism>
<dbReference type="EMBL" id="QGGU01000002">
    <property type="protein sequence ID" value="PWK53695.1"/>
    <property type="molecule type" value="Genomic_DNA"/>
</dbReference>
<gene>
    <name evidence="2" type="ORF">C8D97_10283</name>
</gene>
<dbReference type="InterPro" id="IPR036116">
    <property type="entry name" value="FN3_sf"/>
</dbReference>
<name>A0A316FZY2_9GAMM</name>
<dbReference type="Gene3D" id="2.60.40.10">
    <property type="entry name" value="Immunoglobulins"/>
    <property type="match status" value="2"/>
</dbReference>
<dbReference type="Pfam" id="PF17957">
    <property type="entry name" value="Big_7"/>
    <property type="match status" value="1"/>
</dbReference>
<evidence type="ECO:0000259" key="1">
    <source>
        <dbReference type="PROSITE" id="PS50853"/>
    </source>
</evidence>
<dbReference type="PROSITE" id="PS51257">
    <property type="entry name" value="PROKAR_LIPOPROTEIN"/>
    <property type="match status" value="1"/>
</dbReference>
<reference evidence="2 3" key="1">
    <citation type="submission" date="2018-05" db="EMBL/GenBank/DDBJ databases">
        <title>Genomic Encyclopedia of Type Strains, Phase IV (KMG-IV): sequencing the most valuable type-strain genomes for metagenomic binning, comparative biology and taxonomic classification.</title>
        <authorList>
            <person name="Goeker M."/>
        </authorList>
    </citation>
    <scope>NUCLEOTIDE SEQUENCE [LARGE SCALE GENOMIC DNA]</scope>
    <source>
        <strain evidence="2 3">DSM 25350</strain>
    </source>
</reference>
<proteinExistence type="predicted"/>
<dbReference type="AlphaFoldDB" id="A0A316FZY2"/>
<comment type="caution">
    <text evidence="2">The sequence shown here is derived from an EMBL/GenBank/DDBJ whole genome shotgun (WGS) entry which is preliminary data.</text>
</comment>
<accession>A0A316FZY2</accession>
<evidence type="ECO:0000313" key="2">
    <source>
        <dbReference type="EMBL" id="PWK53695.1"/>
    </source>
</evidence>
<keyword evidence="3" id="KW-1185">Reference proteome</keyword>
<dbReference type="RefSeq" id="WP_109761767.1">
    <property type="nucleotide sequence ID" value="NZ_QGGU01000002.1"/>
</dbReference>
<dbReference type="InterPro" id="IPR013783">
    <property type="entry name" value="Ig-like_fold"/>
</dbReference>
<feature type="domain" description="Fibronectin type-III" evidence="1">
    <location>
        <begin position="124"/>
        <end position="222"/>
    </location>
</feature>
<dbReference type="Pfam" id="PF00041">
    <property type="entry name" value="fn3"/>
    <property type="match status" value="1"/>
</dbReference>